<reference evidence="1" key="1">
    <citation type="submission" date="2023-04" db="EMBL/GenBank/DDBJ databases">
        <title>A chromosome-level genome assembly of the parasitoid wasp Eretmocerus hayati.</title>
        <authorList>
            <person name="Zhong Y."/>
            <person name="Liu S."/>
            <person name="Liu Y."/>
        </authorList>
    </citation>
    <scope>NUCLEOTIDE SEQUENCE</scope>
    <source>
        <strain evidence="1">ZJU_SS_LIU_2023</strain>
    </source>
</reference>
<sequence>MLHFVQLQYSVLAGQKEAFSRRQKNNISLFNDGLLQEYWQKLNKTMSPIHFVTVCANEIKRFLPRWKECDEMGDNEDEGEESSATDVNIDLDGNASVTGDAEDVIETEDAASSEQTEQNGESGKPNVADTGY</sequence>
<keyword evidence="2" id="KW-1185">Reference proteome</keyword>
<dbReference type="Proteomes" id="UP001239111">
    <property type="component" value="Chromosome 4"/>
</dbReference>
<evidence type="ECO:0000313" key="2">
    <source>
        <dbReference type="Proteomes" id="UP001239111"/>
    </source>
</evidence>
<dbReference type="EMBL" id="CM056744">
    <property type="protein sequence ID" value="KAJ8665772.1"/>
    <property type="molecule type" value="Genomic_DNA"/>
</dbReference>
<comment type="caution">
    <text evidence="1">The sequence shown here is derived from an EMBL/GenBank/DDBJ whole genome shotgun (WGS) entry which is preliminary data.</text>
</comment>
<name>A0ACC2N643_9HYME</name>
<organism evidence="1 2">
    <name type="scientific">Eretmocerus hayati</name>
    <dbReference type="NCBI Taxonomy" id="131215"/>
    <lineage>
        <taxon>Eukaryota</taxon>
        <taxon>Metazoa</taxon>
        <taxon>Ecdysozoa</taxon>
        <taxon>Arthropoda</taxon>
        <taxon>Hexapoda</taxon>
        <taxon>Insecta</taxon>
        <taxon>Pterygota</taxon>
        <taxon>Neoptera</taxon>
        <taxon>Endopterygota</taxon>
        <taxon>Hymenoptera</taxon>
        <taxon>Apocrita</taxon>
        <taxon>Proctotrupomorpha</taxon>
        <taxon>Chalcidoidea</taxon>
        <taxon>Aphelinidae</taxon>
        <taxon>Aphelininae</taxon>
        <taxon>Eretmocerus</taxon>
    </lineage>
</organism>
<gene>
    <name evidence="1" type="ORF">QAD02_007434</name>
</gene>
<protein>
    <submittedName>
        <fullName evidence="1">Uncharacterized protein</fullName>
    </submittedName>
</protein>
<proteinExistence type="predicted"/>
<evidence type="ECO:0000313" key="1">
    <source>
        <dbReference type="EMBL" id="KAJ8665772.1"/>
    </source>
</evidence>
<accession>A0ACC2N643</accession>